<evidence type="ECO:0000256" key="2">
    <source>
        <dbReference type="ARBA" id="ARBA00022676"/>
    </source>
</evidence>
<accession>A0A9D4WRC9</accession>
<dbReference type="PANTHER" id="PTHR45719">
    <property type="entry name" value="GLYCOSYLTRANSFERASE"/>
    <property type="match status" value="1"/>
</dbReference>
<keyword evidence="2" id="KW-0328">Glycosyltransferase</keyword>
<dbReference type="Proteomes" id="UP001058974">
    <property type="component" value="Chromosome 5"/>
</dbReference>
<comment type="caution">
    <text evidence="6">The sequence shown here is derived from an EMBL/GenBank/DDBJ whole genome shotgun (WGS) entry which is preliminary data.</text>
</comment>
<protein>
    <submittedName>
        <fullName evidence="6">Uncharacterized protein</fullName>
    </submittedName>
</protein>
<dbReference type="EMBL" id="JAMSHJ010000005">
    <property type="protein sequence ID" value="KAI5407683.1"/>
    <property type="molecule type" value="Genomic_DNA"/>
</dbReference>
<dbReference type="InterPro" id="IPR044610">
    <property type="entry name" value="GLCAT14A/B/C"/>
</dbReference>
<dbReference type="InterPro" id="IPR003406">
    <property type="entry name" value="Glyco_trans_14"/>
</dbReference>
<proteinExistence type="predicted"/>
<keyword evidence="7" id="KW-1185">Reference proteome</keyword>
<keyword evidence="3" id="KW-0808">Transferase</keyword>
<organism evidence="6 7">
    <name type="scientific">Pisum sativum</name>
    <name type="common">Garden pea</name>
    <name type="synonym">Lathyrus oleraceus</name>
    <dbReference type="NCBI Taxonomy" id="3888"/>
    <lineage>
        <taxon>Eukaryota</taxon>
        <taxon>Viridiplantae</taxon>
        <taxon>Streptophyta</taxon>
        <taxon>Embryophyta</taxon>
        <taxon>Tracheophyta</taxon>
        <taxon>Spermatophyta</taxon>
        <taxon>Magnoliopsida</taxon>
        <taxon>eudicotyledons</taxon>
        <taxon>Gunneridae</taxon>
        <taxon>Pentapetalae</taxon>
        <taxon>rosids</taxon>
        <taxon>fabids</taxon>
        <taxon>Fabales</taxon>
        <taxon>Fabaceae</taxon>
        <taxon>Papilionoideae</taxon>
        <taxon>50 kb inversion clade</taxon>
        <taxon>NPAAA clade</taxon>
        <taxon>Hologalegina</taxon>
        <taxon>IRL clade</taxon>
        <taxon>Fabeae</taxon>
        <taxon>Lathyrus</taxon>
    </lineage>
</organism>
<dbReference type="PANTHER" id="PTHR45719:SF14">
    <property type="entry name" value="BETA-GLUCURONOSYLTRANSFERASE GLCAT14A"/>
    <property type="match status" value="1"/>
</dbReference>
<gene>
    <name evidence="6" type="ORF">KIW84_053803</name>
</gene>
<comment type="subcellular location">
    <subcellularLocation>
        <location evidence="1">Membrane</location>
        <topology evidence="1">Single-pass type II membrane protein</topology>
    </subcellularLocation>
</comment>
<name>A0A9D4WRC9_PEA</name>
<evidence type="ECO:0000313" key="6">
    <source>
        <dbReference type="EMBL" id="KAI5407683.1"/>
    </source>
</evidence>
<dbReference type="GO" id="GO:0016020">
    <property type="term" value="C:membrane"/>
    <property type="evidence" value="ECO:0007669"/>
    <property type="project" value="UniProtKB-SubCell"/>
</dbReference>
<keyword evidence="4" id="KW-0472">Membrane</keyword>
<evidence type="ECO:0000256" key="1">
    <source>
        <dbReference type="ARBA" id="ARBA00004606"/>
    </source>
</evidence>
<evidence type="ECO:0000313" key="7">
    <source>
        <dbReference type="Proteomes" id="UP001058974"/>
    </source>
</evidence>
<dbReference type="Pfam" id="PF02485">
    <property type="entry name" value="Branch"/>
    <property type="match status" value="1"/>
</dbReference>
<evidence type="ECO:0000256" key="5">
    <source>
        <dbReference type="ARBA" id="ARBA00023180"/>
    </source>
</evidence>
<evidence type="ECO:0000256" key="3">
    <source>
        <dbReference type="ARBA" id="ARBA00022679"/>
    </source>
</evidence>
<keyword evidence="5" id="KW-0325">Glycoprotein</keyword>
<dbReference type="AlphaFoldDB" id="A0A9D4WRC9"/>
<evidence type="ECO:0000256" key="4">
    <source>
        <dbReference type="ARBA" id="ARBA00023136"/>
    </source>
</evidence>
<dbReference type="GO" id="GO:0015020">
    <property type="term" value="F:glucuronosyltransferase activity"/>
    <property type="evidence" value="ECO:0007669"/>
    <property type="project" value="InterPro"/>
</dbReference>
<reference evidence="6 7" key="1">
    <citation type="journal article" date="2022" name="Nat. Genet.">
        <title>Improved pea reference genome and pan-genome highlight genomic features and evolutionary characteristics.</title>
        <authorList>
            <person name="Yang T."/>
            <person name="Liu R."/>
            <person name="Luo Y."/>
            <person name="Hu S."/>
            <person name="Wang D."/>
            <person name="Wang C."/>
            <person name="Pandey M.K."/>
            <person name="Ge S."/>
            <person name="Xu Q."/>
            <person name="Li N."/>
            <person name="Li G."/>
            <person name="Huang Y."/>
            <person name="Saxena R.K."/>
            <person name="Ji Y."/>
            <person name="Li M."/>
            <person name="Yan X."/>
            <person name="He Y."/>
            <person name="Liu Y."/>
            <person name="Wang X."/>
            <person name="Xiang C."/>
            <person name="Varshney R.K."/>
            <person name="Ding H."/>
            <person name="Gao S."/>
            <person name="Zong X."/>
        </authorList>
    </citation>
    <scope>NUCLEOTIDE SEQUENCE [LARGE SCALE GENOMIC DNA]</scope>
    <source>
        <strain evidence="6 7">cv. Zhongwan 6</strain>
    </source>
</reference>
<sequence>MDIRQEERQGLVDAVSFVPMIRSFRNVDVIGKADWITYLGSSNVVTTHCNYAIKLKLDRGWSWFITLSACDYPLITHDDEIDAIGGRPFSEGTNAYHEIQRTLTELFNQLDGFDQLGKGFNGVDLLNACTEDEMSPKCNVNLETDGLCA</sequence>
<dbReference type="Gramene" id="Psat05G0380300-T1">
    <property type="protein sequence ID" value="KAI5407683.1"/>
    <property type="gene ID" value="KIW84_053803"/>
</dbReference>